<dbReference type="InterPro" id="IPR015421">
    <property type="entry name" value="PyrdxlP-dep_Trfase_major"/>
</dbReference>
<dbReference type="PANTHER" id="PTHR43807">
    <property type="entry name" value="FI04487P"/>
    <property type="match status" value="1"/>
</dbReference>
<dbReference type="Gene3D" id="3.90.1150.10">
    <property type="entry name" value="Aspartate Aminotransferase, domain 1"/>
    <property type="match status" value="1"/>
</dbReference>
<evidence type="ECO:0000256" key="1">
    <source>
        <dbReference type="ARBA" id="ARBA00001933"/>
    </source>
</evidence>
<keyword evidence="2" id="KW-0032">Aminotransferase</keyword>
<reference evidence="5 6" key="1">
    <citation type="journal article" date="2014" name="Agronomy (Basel)">
        <title>A Draft Genome Sequence for Ensete ventricosum, the Drought-Tolerant Tree Against Hunger.</title>
        <authorList>
            <person name="Harrison J."/>
            <person name="Moore K.A."/>
            <person name="Paszkiewicz K."/>
            <person name="Jones T."/>
            <person name="Grant M."/>
            <person name="Ambacheew D."/>
            <person name="Muzemil S."/>
            <person name="Studholme D.J."/>
        </authorList>
    </citation>
    <scope>NUCLEOTIDE SEQUENCE [LARGE SCALE GENOMIC DNA]</scope>
</reference>
<evidence type="ECO:0000313" key="6">
    <source>
        <dbReference type="Proteomes" id="UP000287651"/>
    </source>
</evidence>
<evidence type="ECO:0000256" key="3">
    <source>
        <dbReference type="ARBA" id="ARBA00022679"/>
    </source>
</evidence>
<protein>
    <recommendedName>
        <fullName evidence="7">Aminotransferase class I/classII domain-containing protein</fullName>
    </recommendedName>
</protein>
<accession>A0A427BCB9</accession>
<dbReference type="PANTHER" id="PTHR43807:SF12">
    <property type="entry name" value="AMINOTRANSFERASE, CLASSES I AND II FAMILY PROTEIN, EXPRESSED"/>
    <property type="match status" value="1"/>
</dbReference>
<comment type="cofactor">
    <cofactor evidence="1">
        <name>pyridoxal 5'-phosphate</name>
        <dbReference type="ChEBI" id="CHEBI:597326"/>
    </cofactor>
</comment>
<dbReference type="SUPFAM" id="SSF53383">
    <property type="entry name" value="PLP-dependent transferases"/>
    <property type="match status" value="1"/>
</dbReference>
<dbReference type="GO" id="GO:0016212">
    <property type="term" value="F:kynurenine-oxoglutarate transaminase activity"/>
    <property type="evidence" value="ECO:0007669"/>
    <property type="project" value="TreeGrafter"/>
</dbReference>
<comment type="caution">
    <text evidence="5">The sequence shown here is derived from an EMBL/GenBank/DDBJ whole genome shotgun (WGS) entry which is preliminary data.</text>
</comment>
<dbReference type="EMBL" id="AMZH03000012">
    <property type="protein sequence ID" value="RRT86132.1"/>
    <property type="molecule type" value="Genomic_DNA"/>
</dbReference>
<evidence type="ECO:0000313" key="5">
    <source>
        <dbReference type="EMBL" id="RRT86132.1"/>
    </source>
</evidence>
<organism evidence="5 6">
    <name type="scientific">Ensete ventricosum</name>
    <name type="common">Abyssinian banana</name>
    <name type="synonym">Musa ensete</name>
    <dbReference type="NCBI Taxonomy" id="4639"/>
    <lineage>
        <taxon>Eukaryota</taxon>
        <taxon>Viridiplantae</taxon>
        <taxon>Streptophyta</taxon>
        <taxon>Embryophyta</taxon>
        <taxon>Tracheophyta</taxon>
        <taxon>Spermatophyta</taxon>
        <taxon>Magnoliopsida</taxon>
        <taxon>Liliopsida</taxon>
        <taxon>Zingiberales</taxon>
        <taxon>Musaceae</taxon>
        <taxon>Ensete</taxon>
    </lineage>
</organism>
<dbReference type="InterPro" id="IPR015422">
    <property type="entry name" value="PyrdxlP-dep_Trfase_small"/>
</dbReference>
<dbReference type="InterPro" id="IPR015424">
    <property type="entry name" value="PyrdxlP-dep_Trfase"/>
</dbReference>
<proteinExistence type="predicted"/>
<keyword evidence="4" id="KW-0663">Pyridoxal phosphate</keyword>
<evidence type="ECO:0000256" key="2">
    <source>
        <dbReference type="ARBA" id="ARBA00022576"/>
    </source>
</evidence>
<gene>
    <name evidence="5" type="ORF">B296_00002691</name>
</gene>
<dbReference type="Proteomes" id="UP000287651">
    <property type="component" value="Unassembled WGS sequence"/>
</dbReference>
<dbReference type="GO" id="GO:0005737">
    <property type="term" value="C:cytoplasm"/>
    <property type="evidence" value="ECO:0007669"/>
    <property type="project" value="TreeGrafter"/>
</dbReference>
<dbReference type="AlphaFoldDB" id="A0A427BCB9"/>
<sequence>MELKLSKASRSLTPSPIQELSHLAQRCGAINLAEGFPDFSAPPHIKSAAVAAINADLNQYRSCPFLGLLFFP</sequence>
<name>A0A427BCB9_ENSVE</name>
<keyword evidence="3" id="KW-0808">Transferase</keyword>
<dbReference type="InterPro" id="IPR051326">
    <property type="entry name" value="Kynurenine-oxoglutarate_AT"/>
</dbReference>
<evidence type="ECO:0000256" key="4">
    <source>
        <dbReference type="ARBA" id="ARBA00022898"/>
    </source>
</evidence>
<dbReference type="Gene3D" id="3.40.640.10">
    <property type="entry name" value="Type I PLP-dependent aspartate aminotransferase-like (Major domain)"/>
    <property type="match status" value="1"/>
</dbReference>
<evidence type="ECO:0008006" key="7">
    <source>
        <dbReference type="Google" id="ProtNLM"/>
    </source>
</evidence>